<feature type="domain" description="Helicase ATP-binding" evidence="3">
    <location>
        <begin position="237"/>
        <end position="512"/>
    </location>
</feature>
<dbReference type="GO" id="GO:0016787">
    <property type="term" value="F:hydrolase activity"/>
    <property type="evidence" value="ECO:0007669"/>
    <property type="project" value="UniProtKB-KW"/>
</dbReference>
<accession>A0A6C0KY44</accession>
<dbReference type="Gene3D" id="3.40.50.300">
    <property type="entry name" value="P-loop containing nucleotide triphosphate hydrolases"/>
    <property type="match status" value="2"/>
</dbReference>
<reference evidence="4" key="1">
    <citation type="journal article" date="2020" name="Nature">
        <title>Giant virus diversity and host interactions through global metagenomics.</title>
        <authorList>
            <person name="Schulz F."/>
            <person name="Roux S."/>
            <person name="Paez-Espino D."/>
            <person name="Jungbluth S."/>
            <person name="Walsh D.A."/>
            <person name="Denef V.J."/>
            <person name="McMahon K.D."/>
            <person name="Konstantinidis K.T."/>
            <person name="Eloe-Fadrosh E.A."/>
            <person name="Kyrpides N.C."/>
            <person name="Woyke T."/>
        </authorList>
    </citation>
    <scope>NUCLEOTIDE SEQUENCE</scope>
    <source>
        <strain evidence="4">GVMAG-S-3300013094-109</strain>
    </source>
</reference>
<organism evidence="4">
    <name type="scientific">viral metagenome</name>
    <dbReference type="NCBI Taxonomy" id="1070528"/>
    <lineage>
        <taxon>unclassified sequences</taxon>
        <taxon>metagenomes</taxon>
        <taxon>organismal metagenomes</taxon>
    </lineage>
</organism>
<dbReference type="PANTHER" id="PTHR45766">
    <property type="entry name" value="DNA ANNEALING HELICASE AND ENDONUCLEASE ZRANB3 FAMILY MEMBER"/>
    <property type="match status" value="1"/>
</dbReference>
<feature type="region of interest" description="Disordered" evidence="2">
    <location>
        <begin position="785"/>
        <end position="805"/>
    </location>
</feature>
<protein>
    <recommendedName>
        <fullName evidence="3">Helicase ATP-binding domain-containing protein</fullName>
    </recommendedName>
</protein>
<name>A0A6C0KY44_9ZZZZ</name>
<feature type="compositionally biased region" description="Acidic residues" evidence="2">
    <location>
        <begin position="787"/>
        <end position="804"/>
    </location>
</feature>
<dbReference type="Pfam" id="PF00271">
    <property type="entry name" value="Helicase_C"/>
    <property type="match status" value="1"/>
</dbReference>
<dbReference type="AlphaFoldDB" id="A0A6C0KY44"/>
<keyword evidence="1" id="KW-0378">Hydrolase</keyword>
<evidence type="ECO:0000313" key="4">
    <source>
        <dbReference type="EMBL" id="QHU21258.1"/>
    </source>
</evidence>
<dbReference type="SMART" id="SM00487">
    <property type="entry name" value="DEXDc"/>
    <property type="match status" value="1"/>
</dbReference>
<evidence type="ECO:0000256" key="2">
    <source>
        <dbReference type="SAM" id="MobiDB-lite"/>
    </source>
</evidence>
<evidence type="ECO:0000259" key="3">
    <source>
        <dbReference type="SMART" id="SM00487"/>
    </source>
</evidence>
<evidence type="ECO:0000256" key="1">
    <source>
        <dbReference type="ARBA" id="ARBA00022801"/>
    </source>
</evidence>
<dbReference type="PANTHER" id="PTHR45766:SF6">
    <property type="entry name" value="SWI_SNF-RELATED MATRIX-ASSOCIATED ACTIN-DEPENDENT REGULATOR OF CHROMATIN SUBFAMILY A-LIKE PROTEIN 1"/>
    <property type="match status" value="1"/>
</dbReference>
<dbReference type="SUPFAM" id="SSF52540">
    <property type="entry name" value="P-loop containing nucleoside triphosphate hydrolases"/>
    <property type="match status" value="2"/>
</dbReference>
<sequence length="1196" mass="137866">MNPLESLKSQLRAKPATTEQLMKKIKVKVPIESKPQKIDIESVKIEDLREENADFDISKLTKKLLENKLAKVKEVVPKSNVLEEEKEKEEETFVIKPKTKAKKLKKPLLKIVEELEDEQEGEKEIQPIEFINLEEKEEVAPIEAQVEVEKSKKRRTVKPVKGVSVLNPEEWVEINGENVVERLPKKQPNVIYKVSSYYMNNREIFMNFINSLFGPYREQVLDESNPVTCDTIGNIGEDISLLTHQKIVRDYLNLYTPYRGLLLFHGLGSGKSLSSIAIAEGMKSSKNVVVLLPASLKPNYLEELKKGGDPIYKLNQFWEWISIVTNPEALETLSSVLSLPVEYINRKKGAWLVNAKENESNYESLDPNEKKSLNEQLDEMINSKYQFINYNGIRRDKFRVMSDNFERNIFDNKVVIIDEAHNFVSRIVNKLGKERPVPIDKTGKTEKVSIFLSLIMYEMLLRAENVRIVLLSGTPIINYPNEIGIMFNILRGYIKTWEIPLDVKTTGRVNQAEIERIFANEKIHDYIEYSASNKKLMITRNPFGFESKIKKDSGYHGVTNKEGEKRDPITGKVVFYERGQATDEEFERKIIRLLRDNQIDVIHSGIKIDMYKALPDKIDDFLTMFVDSANGSIKNVNLFKRRIMGLTSYFRSAQEGLLPRYEKLADFKVIKIQMSDYQFNIYELARSIEREQDERNKNKKGKIDENGIYKEPTSTYRIFSRLYCNFVMPRPPGRPMPDSRLQKSEPFICPEVGDEEEPPLDEREVMLNKLIKIMELFKKKQLKESNDLNEEDDQDKDGDSVLEEIGDKDYPQKIKDAFDCLKKNSSKYLSKTALEKYSPKFLNILENIEDPEHIGNHLLYSQFRTFEGIGIFTLVLDYNGFTRFKIKKDSNDEWVLDISPENRGKPTYALYTGTESKDEKEMILKIYNGKWPEKAKITEQLKEIANNNNMGEIIKVFVISASGSEGINLFNTRYVHIMEPYWNPARIDQVVGRARRICSHKSLPEALQTVEVFLYLMTFSPKQIASDGAIELKLKDKSKKKYPVSPGSSRVAEIPFTTDEALYEISNIKEEVSEKLLTAIKESSIDCAVYSRVGSKEKLHCLQFPDAKSSSFSYVPSITKEQPDTAVVANKKVIEWRGTELTLRGKKYIARKISRTTMNIYDLDSYNQALLDPKVDPVLIGVIETDERGTKTFKKI</sequence>
<dbReference type="InterPro" id="IPR001650">
    <property type="entry name" value="Helicase_C-like"/>
</dbReference>
<dbReference type="InterPro" id="IPR014001">
    <property type="entry name" value="Helicase_ATP-bd"/>
</dbReference>
<dbReference type="InterPro" id="IPR027417">
    <property type="entry name" value="P-loop_NTPase"/>
</dbReference>
<proteinExistence type="predicted"/>
<dbReference type="GO" id="GO:0031297">
    <property type="term" value="P:replication fork processing"/>
    <property type="evidence" value="ECO:0007669"/>
    <property type="project" value="TreeGrafter"/>
</dbReference>
<dbReference type="GO" id="GO:0006281">
    <property type="term" value="P:DNA repair"/>
    <property type="evidence" value="ECO:0007669"/>
    <property type="project" value="TreeGrafter"/>
</dbReference>
<dbReference type="EMBL" id="MN740989">
    <property type="protein sequence ID" value="QHU21258.1"/>
    <property type="molecule type" value="Genomic_DNA"/>
</dbReference>